<reference evidence="1 2" key="1">
    <citation type="submission" date="2016-10" db="EMBL/GenBank/DDBJ databases">
        <title>The Draft Genome Sequence of Actinokineospora bangkokensis 44EHWT reveals the biosynthetic pathway of antifungal compounds Thailandins with unusual extender unit butylmalonyl-CoA.</title>
        <authorList>
            <person name="Greule A."/>
            <person name="Intra B."/>
            <person name="Flemming S."/>
            <person name="Rommel M.G."/>
            <person name="Panbangred W."/>
            <person name="Bechthold A."/>
        </authorList>
    </citation>
    <scope>NUCLEOTIDE SEQUENCE [LARGE SCALE GENOMIC DNA]</scope>
    <source>
        <strain evidence="1 2">44EHW</strain>
    </source>
</reference>
<dbReference type="AlphaFoldDB" id="A0A1Q9LJ43"/>
<evidence type="ECO:0000313" key="1">
    <source>
        <dbReference type="EMBL" id="OLR91999.1"/>
    </source>
</evidence>
<proteinExistence type="predicted"/>
<name>A0A1Q9LJ43_9PSEU</name>
<accession>A0A1Q9LJ43</accession>
<protein>
    <submittedName>
        <fullName evidence="1">Uncharacterized protein</fullName>
    </submittedName>
</protein>
<keyword evidence="2" id="KW-1185">Reference proteome</keyword>
<sequence length="307" mass="33598">MLPFAQGNSIMTILNADWPAYPTGVGVRDALVGLARFPEGTTFSVTSDIGGYVLLVADGFGRRPEDRLHLAIAHEALLDAADDGLVTGVERLTEREHEERRRDQLRAAVSASARAAGRPFPDDVDPLDHLGAVLEGAVVPFRLPPLDDEEDDDGFGPVFRTWLGVRDGERIGLTGRGWARLAELFEDEPVPLPDSARPRVEHIVAGGLYDTALRELGAMVETRMRQHLGSAKYGRQLGLEFVRSLEGEYLEAFVRSLRNAVLAAFAFIRNEYAHNLVDLPRPRAVVLLGLMSSLLVEVEAISSGARE</sequence>
<comment type="caution">
    <text evidence="1">The sequence shown here is derived from an EMBL/GenBank/DDBJ whole genome shotgun (WGS) entry which is preliminary data.</text>
</comment>
<dbReference type="EMBL" id="MKQR01000018">
    <property type="protein sequence ID" value="OLR91999.1"/>
    <property type="molecule type" value="Genomic_DNA"/>
</dbReference>
<evidence type="ECO:0000313" key="2">
    <source>
        <dbReference type="Proteomes" id="UP000186040"/>
    </source>
</evidence>
<dbReference type="Proteomes" id="UP000186040">
    <property type="component" value="Unassembled WGS sequence"/>
</dbReference>
<organism evidence="1 2">
    <name type="scientific">Actinokineospora bangkokensis</name>
    <dbReference type="NCBI Taxonomy" id="1193682"/>
    <lineage>
        <taxon>Bacteria</taxon>
        <taxon>Bacillati</taxon>
        <taxon>Actinomycetota</taxon>
        <taxon>Actinomycetes</taxon>
        <taxon>Pseudonocardiales</taxon>
        <taxon>Pseudonocardiaceae</taxon>
        <taxon>Actinokineospora</taxon>
    </lineage>
</organism>
<gene>
    <name evidence="1" type="ORF">BJP25_24625</name>
</gene>